<evidence type="ECO:0000313" key="2">
    <source>
        <dbReference type="Proteomes" id="UP000201917"/>
    </source>
</evidence>
<accession>A0A097P908</accession>
<dbReference type="EMBL" id="KJ676450">
    <property type="protein sequence ID" value="AIU41284.1"/>
    <property type="molecule type" value="Genomic_DNA"/>
</dbReference>
<dbReference type="InterPro" id="IPR009317">
    <property type="entry name" value="ChaB"/>
</dbReference>
<dbReference type="RefSeq" id="YP_009186736.1">
    <property type="nucleotide sequence ID" value="NC_028636.1"/>
</dbReference>
<evidence type="ECO:0000313" key="1">
    <source>
        <dbReference type="EMBL" id="AIU41284.1"/>
    </source>
</evidence>
<dbReference type="Proteomes" id="UP000201917">
    <property type="component" value="Segment"/>
</dbReference>
<dbReference type="InterPro" id="IPR037205">
    <property type="entry name" value="ChaB_sf"/>
</dbReference>
<dbReference type="Pfam" id="PF06150">
    <property type="entry name" value="ChaB"/>
    <property type="match status" value="1"/>
</dbReference>
<dbReference type="OrthoDB" id="22106at10239"/>
<sequence length="173" mass="20115">MDYLVKAQFKDELPARAKRLYLKTFSRYHKMNGGDEDVALHLAQKAVEKNYVKLNDRWYPKAAAEHIVRHDMDTSDDSETNDDDLVNYKPVTNNFLPNPNTLNDIDISDYEQEHNEDNSLVYQQKKISTLKRNGTKLNNGHHNTGNCFRYKSQKVIDHNESSDSTSSEIDDEY</sequence>
<dbReference type="Gene3D" id="1.10.1740.70">
    <property type="entry name" value="ChaB"/>
    <property type="match status" value="1"/>
</dbReference>
<dbReference type="KEGG" id="vg:26382500"/>
<dbReference type="GeneID" id="26382500"/>
<dbReference type="SUPFAM" id="SSF140376">
    <property type="entry name" value="ChaB-like"/>
    <property type="match status" value="1"/>
</dbReference>
<name>A0A097P908_9ABAC</name>
<proteinExistence type="predicted"/>
<reference evidence="1 2" key="1">
    <citation type="journal article" date="2014" name="PLoS ONE">
        <title>Genomic Sequencing and Analysis of Sucra jujuba Nucleopolyhedrovirus.</title>
        <authorList>
            <person name="Liu X."/>
            <person name="Yin F."/>
            <person name="Zhu Z."/>
            <person name="Hou D."/>
            <person name="Wang J."/>
            <person name="Zhang L."/>
            <person name="Wang M."/>
            <person name="Wang H."/>
            <person name="Hu Z."/>
            <person name="Deng F."/>
        </authorList>
    </citation>
    <scope>NUCLEOTIDE SEQUENCE [LARGE SCALE GENOMIC DNA]</scope>
    <source>
        <strain evidence="1">473</strain>
    </source>
</reference>
<keyword evidence="2" id="KW-1185">Reference proteome</keyword>
<organism evidence="1 2">
    <name type="scientific">Sucra jujuba nucleopolyhedrovirus</name>
    <dbReference type="NCBI Taxonomy" id="1563660"/>
    <lineage>
        <taxon>Viruses</taxon>
        <taxon>Viruses incertae sedis</taxon>
        <taxon>Naldaviricetes</taxon>
        <taxon>Lefavirales</taxon>
        <taxon>Baculoviridae</taxon>
        <taxon>Alphabaculovirus</taxon>
        <taxon>Alphabaculovirus sujujubae</taxon>
    </lineage>
</organism>
<protein>
    <submittedName>
        <fullName evidence="1">ChaB</fullName>
    </submittedName>
</protein>